<evidence type="ECO:0008006" key="4">
    <source>
        <dbReference type="Google" id="ProtNLM"/>
    </source>
</evidence>
<evidence type="ECO:0000313" key="3">
    <source>
        <dbReference type="Proteomes" id="UP000185612"/>
    </source>
</evidence>
<keyword evidence="1" id="KW-1133">Transmembrane helix</keyword>
<dbReference type="RefSeq" id="WP_073824118.1">
    <property type="nucleotide sequence ID" value="NZ_JAUNKL010000014.1"/>
</dbReference>
<keyword evidence="1" id="KW-0472">Membrane</keyword>
<name>A0A1Q5PX32_9ACTO</name>
<dbReference type="AlphaFoldDB" id="A0A1Q5PX32"/>
<dbReference type="OrthoDB" id="1425703at2"/>
<feature type="transmembrane region" description="Helical" evidence="1">
    <location>
        <begin position="187"/>
        <end position="207"/>
    </location>
</feature>
<proteinExistence type="predicted"/>
<gene>
    <name evidence="2" type="ORF">BSZ40_05575</name>
</gene>
<organism evidence="2 3">
    <name type="scientific">Buchananella hordeovulneris</name>
    <dbReference type="NCBI Taxonomy" id="52770"/>
    <lineage>
        <taxon>Bacteria</taxon>
        <taxon>Bacillati</taxon>
        <taxon>Actinomycetota</taxon>
        <taxon>Actinomycetes</taxon>
        <taxon>Actinomycetales</taxon>
        <taxon>Actinomycetaceae</taxon>
        <taxon>Buchananella</taxon>
    </lineage>
</organism>
<evidence type="ECO:0000313" key="2">
    <source>
        <dbReference type="EMBL" id="OKL51950.1"/>
    </source>
</evidence>
<comment type="caution">
    <text evidence="2">The sequence shown here is derived from an EMBL/GenBank/DDBJ whole genome shotgun (WGS) entry which is preliminary data.</text>
</comment>
<evidence type="ECO:0000256" key="1">
    <source>
        <dbReference type="SAM" id="Phobius"/>
    </source>
</evidence>
<dbReference type="InParanoid" id="A0A1Q5PX32"/>
<dbReference type="InterPro" id="IPR024787">
    <property type="entry name" value="EcsC"/>
</dbReference>
<protein>
    <recommendedName>
        <fullName evidence="4">EcsC family protein</fullName>
    </recommendedName>
</protein>
<sequence>MVLREGRSALSAFRKGRFHEAGTKLVNLVVNVGVDGTGPLKSAQDTAAAALQRADGDVEAAIKHLIASHSRSVGVAGLAAGFGGIASLPISLTADLAVVSTQAARLSAAIAQLRGYDIASEEVRSAVVLSLLGKFGSQALEKLGSDTPGIAGFAALRGLPTTMLLALQRKAATRLMARFTQKGLFKLTKLVPVLAGIVGAVANVAALRKVARNAKHNFPTQQVVLEG</sequence>
<keyword evidence="1" id="KW-0812">Transmembrane</keyword>
<keyword evidence="3" id="KW-1185">Reference proteome</keyword>
<reference evidence="3" key="1">
    <citation type="submission" date="2016-12" db="EMBL/GenBank/DDBJ databases">
        <authorList>
            <person name="Meng X."/>
        </authorList>
    </citation>
    <scope>NUCLEOTIDE SEQUENCE [LARGE SCALE GENOMIC DNA]</scope>
    <source>
        <strain evidence="3">DSM 20732</strain>
    </source>
</reference>
<dbReference type="EMBL" id="MQVS01000004">
    <property type="protein sequence ID" value="OKL51950.1"/>
    <property type="molecule type" value="Genomic_DNA"/>
</dbReference>
<dbReference type="Pfam" id="PF12787">
    <property type="entry name" value="EcsC"/>
    <property type="match status" value="1"/>
</dbReference>
<accession>A0A1Q5PX32</accession>
<dbReference type="Proteomes" id="UP000185612">
    <property type="component" value="Unassembled WGS sequence"/>
</dbReference>